<dbReference type="InterPro" id="IPR004330">
    <property type="entry name" value="FAR1_DNA_bnd_dom"/>
</dbReference>
<evidence type="ECO:0000256" key="1">
    <source>
        <dbReference type="RuleBase" id="RU367018"/>
    </source>
</evidence>
<sequence length="500" mass="55792">MDVEVIDMEEGNMVHCNITDDEDTEPNDSGEANTAGNSTAQDEDGDVEPHVGMEFDSVDAGKSLYDEYARRVGFSTRVSQYNRSKSDGLVTAREFLCARDGLKRRAGDSCDAMLRVEFKGQDKWVVTKFVKEHSHSTVSPSKVHYLRPRRHFAGAANNTAETYQGVGIVPSGIMHVSMDGNHVSAETSRGARNTPVESNRPVKNSGSANNAARPVVQKRTLGKDAQNLLDYFKKMQAENPGFYYAIQLDEDNRMANVFWADAREGAKKVATAKKNVAKVAPPSSQVSGIGYDDKRAAPDMAPLLWPRQDEITRRFNLNDASVPAQAVTDLNLPRMAPVSLHRDDGHPDNMVVLPCLKAMTWVMENKNSTPANRVAVINLKLQDYSKPTSGESEVKFQLSRVTLEPMLRSMAYISEQLSTPANRVAVINLKDELENSLLHIKISKIKTWQQWQALFRSPQVTKLMYASLLGGVRVWCNWLIKKDWKFWAVFELLVAENGTL</sequence>
<keyword evidence="1" id="KW-0862">Zinc</keyword>
<evidence type="ECO:0000313" key="4">
    <source>
        <dbReference type="EMBL" id="GFS37849.1"/>
    </source>
</evidence>
<dbReference type="AlphaFoldDB" id="A0A7J0DLL7"/>
<keyword evidence="1" id="KW-0479">Metal-binding</keyword>
<dbReference type="Pfam" id="PF03101">
    <property type="entry name" value="FAR1"/>
    <property type="match status" value="1"/>
</dbReference>
<keyword evidence="1" id="KW-0539">Nucleus</keyword>
<feature type="region of interest" description="Disordered" evidence="2">
    <location>
        <begin position="182"/>
        <end position="219"/>
    </location>
</feature>
<dbReference type="EMBL" id="BJWL01000293">
    <property type="protein sequence ID" value="GFS37849.1"/>
    <property type="molecule type" value="Genomic_DNA"/>
</dbReference>
<dbReference type="PANTHER" id="PTHR31669">
    <property type="entry name" value="PROTEIN FAR1-RELATED SEQUENCE 10-RELATED"/>
    <property type="match status" value="1"/>
</dbReference>
<reference evidence="5" key="1">
    <citation type="submission" date="2019-07" db="EMBL/GenBank/DDBJ databases">
        <title>De Novo Assembly of kiwifruit Actinidia rufa.</title>
        <authorList>
            <person name="Sugita-Konishi S."/>
            <person name="Sato K."/>
            <person name="Mori E."/>
            <person name="Abe Y."/>
            <person name="Kisaki G."/>
            <person name="Hamano K."/>
            <person name="Suezawa K."/>
            <person name="Otani M."/>
            <person name="Fukuda T."/>
            <person name="Manabe T."/>
            <person name="Gomi K."/>
            <person name="Tabuchi M."/>
            <person name="Akimitsu K."/>
            <person name="Kataoka I."/>
        </authorList>
    </citation>
    <scope>NUCLEOTIDE SEQUENCE [LARGE SCALE GENOMIC DNA]</scope>
    <source>
        <strain evidence="5">cv. Fuchu</strain>
    </source>
</reference>
<dbReference type="OrthoDB" id="1927586at2759"/>
<evidence type="ECO:0000259" key="3">
    <source>
        <dbReference type="Pfam" id="PF03101"/>
    </source>
</evidence>
<comment type="function">
    <text evidence="1">Putative transcription activator involved in regulating light control of development.</text>
</comment>
<feature type="compositionally biased region" description="Polar residues" evidence="2">
    <location>
        <begin position="30"/>
        <end position="40"/>
    </location>
</feature>
<proteinExistence type="inferred from homology"/>
<dbReference type="GO" id="GO:0006355">
    <property type="term" value="P:regulation of DNA-templated transcription"/>
    <property type="evidence" value="ECO:0007669"/>
    <property type="project" value="UniProtKB-UniRule"/>
</dbReference>
<dbReference type="PANTHER" id="PTHR31669:SF218">
    <property type="entry name" value="PROTEIN FAR1-RELATED SEQUENCE 3"/>
    <property type="match status" value="1"/>
</dbReference>
<dbReference type="GO" id="GO:0008270">
    <property type="term" value="F:zinc ion binding"/>
    <property type="evidence" value="ECO:0007669"/>
    <property type="project" value="UniProtKB-UniRule"/>
</dbReference>
<organism evidence="4 5">
    <name type="scientific">Actinidia rufa</name>
    <dbReference type="NCBI Taxonomy" id="165716"/>
    <lineage>
        <taxon>Eukaryota</taxon>
        <taxon>Viridiplantae</taxon>
        <taxon>Streptophyta</taxon>
        <taxon>Embryophyta</taxon>
        <taxon>Tracheophyta</taxon>
        <taxon>Spermatophyta</taxon>
        <taxon>Magnoliopsida</taxon>
        <taxon>eudicotyledons</taxon>
        <taxon>Gunneridae</taxon>
        <taxon>Pentapetalae</taxon>
        <taxon>asterids</taxon>
        <taxon>Ericales</taxon>
        <taxon>Actinidiaceae</taxon>
        <taxon>Actinidia</taxon>
    </lineage>
</organism>
<evidence type="ECO:0000256" key="2">
    <source>
        <dbReference type="SAM" id="MobiDB-lite"/>
    </source>
</evidence>
<feature type="domain" description="FAR1" evidence="3">
    <location>
        <begin position="64"/>
        <end position="137"/>
    </location>
</feature>
<gene>
    <name evidence="4" type="ORF">Acr_00g0054340</name>
</gene>
<dbReference type="Proteomes" id="UP000585474">
    <property type="component" value="Unassembled WGS sequence"/>
</dbReference>
<comment type="caution">
    <text evidence="4">The sequence shown here is derived from an EMBL/GenBank/DDBJ whole genome shotgun (WGS) entry which is preliminary data.</text>
</comment>
<feature type="compositionally biased region" description="Acidic residues" evidence="2">
    <location>
        <begin position="19"/>
        <end position="28"/>
    </location>
</feature>
<feature type="compositionally biased region" description="Polar residues" evidence="2">
    <location>
        <begin position="184"/>
        <end position="210"/>
    </location>
</feature>
<dbReference type="InterPro" id="IPR031052">
    <property type="entry name" value="FHY3/FAR1"/>
</dbReference>
<dbReference type="GO" id="GO:0005634">
    <property type="term" value="C:nucleus"/>
    <property type="evidence" value="ECO:0007669"/>
    <property type="project" value="UniProtKB-SubCell"/>
</dbReference>
<name>A0A7J0DLL7_9ERIC</name>
<evidence type="ECO:0000313" key="5">
    <source>
        <dbReference type="Proteomes" id="UP000585474"/>
    </source>
</evidence>
<accession>A0A7J0DLL7</accession>
<feature type="region of interest" description="Disordered" evidence="2">
    <location>
        <begin position="17"/>
        <end position="50"/>
    </location>
</feature>
<comment type="similarity">
    <text evidence="1">Belongs to the FHY3/FAR1 family.</text>
</comment>
<protein>
    <recommendedName>
        <fullName evidence="1">Protein FAR1-RELATED SEQUENCE</fullName>
    </recommendedName>
</protein>
<keyword evidence="5" id="KW-1185">Reference proteome</keyword>
<keyword evidence="1" id="KW-0863">Zinc-finger</keyword>
<comment type="subcellular location">
    <subcellularLocation>
        <location evidence="1">Nucleus</location>
    </subcellularLocation>
</comment>